<name>A0A554SPL8_9ACTN</name>
<evidence type="ECO:0000313" key="2">
    <source>
        <dbReference type="Proteomes" id="UP000316988"/>
    </source>
</evidence>
<evidence type="ECO:0000313" key="1">
    <source>
        <dbReference type="EMBL" id="TSD68296.1"/>
    </source>
</evidence>
<organism evidence="1 2">
    <name type="scientific">Aeromicrobium piscarium</name>
    <dbReference type="NCBI Taxonomy" id="2590901"/>
    <lineage>
        <taxon>Bacteria</taxon>
        <taxon>Bacillati</taxon>
        <taxon>Actinomycetota</taxon>
        <taxon>Actinomycetes</taxon>
        <taxon>Propionibacteriales</taxon>
        <taxon>Nocardioidaceae</taxon>
        <taxon>Aeromicrobium</taxon>
    </lineage>
</organism>
<keyword evidence="2" id="KW-1185">Reference proteome</keyword>
<proteinExistence type="predicted"/>
<dbReference type="AlphaFoldDB" id="A0A554SPL8"/>
<dbReference type="Proteomes" id="UP000316988">
    <property type="component" value="Unassembled WGS sequence"/>
</dbReference>
<gene>
    <name evidence="1" type="ORF">FNM00_01500</name>
</gene>
<accession>A0A554SPL8</accession>
<comment type="caution">
    <text evidence="1">The sequence shown here is derived from an EMBL/GenBank/DDBJ whole genome shotgun (WGS) entry which is preliminary data.</text>
</comment>
<sequence>MELHRVARDSFIDAECGDPTKCQAHRLDREGSIALSIVATEHEPLDYEIALIHTDGTRRTEAGTAASQKRTIGFPCPQRVTDTVIELA</sequence>
<protein>
    <submittedName>
        <fullName evidence="1">Uncharacterized protein</fullName>
    </submittedName>
</protein>
<dbReference type="RefSeq" id="WP_143911244.1">
    <property type="nucleotide sequence ID" value="NZ_VLNT01000001.1"/>
</dbReference>
<reference evidence="1 2" key="1">
    <citation type="submission" date="2019-07" db="EMBL/GenBank/DDBJ databases">
        <authorList>
            <person name="Zhao L.H."/>
        </authorList>
    </citation>
    <scope>NUCLEOTIDE SEQUENCE [LARGE SCALE GENOMIC DNA]</scope>
    <source>
        <strain evidence="1 2">Co35</strain>
    </source>
</reference>
<dbReference type="EMBL" id="VLNT01000001">
    <property type="protein sequence ID" value="TSD68296.1"/>
    <property type="molecule type" value="Genomic_DNA"/>
</dbReference>